<keyword evidence="2" id="KW-1185">Reference proteome</keyword>
<accession>A0ABS8PD38</accession>
<dbReference type="RefSeq" id="WP_230738025.1">
    <property type="nucleotide sequence ID" value="NZ_JAJNDB010000005.1"/>
</dbReference>
<proteinExistence type="predicted"/>
<organism evidence="1 2">
    <name type="scientific">Actinomycetospora endophytica</name>
    <dbReference type="NCBI Taxonomy" id="2291215"/>
    <lineage>
        <taxon>Bacteria</taxon>
        <taxon>Bacillati</taxon>
        <taxon>Actinomycetota</taxon>
        <taxon>Actinomycetes</taxon>
        <taxon>Pseudonocardiales</taxon>
        <taxon>Pseudonocardiaceae</taxon>
        <taxon>Actinomycetospora</taxon>
    </lineage>
</organism>
<dbReference type="Proteomes" id="UP001199469">
    <property type="component" value="Unassembled WGS sequence"/>
</dbReference>
<name>A0ABS8PD38_9PSEU</name>
<reference evidence="1 2" key="1">
    <citation type="submission" date="2021-11" db="EMBL/GenBank/DDBJ databases">
        <title>Draft genome sequence of Actinomycetospora sp. SF1 isolated from the rhizosphere soil.</title>
        <authorList>
            <person name="Duangmal K."/>
            <person name="Chantavorakit T."/>
        </authorList>
    </citation>
    <scope>NUCLEOTIDE SEQUENCE [LARGE SCALE GENOMIC DNA]</scope>
    <source>
        <strain evidence="1 2">TBRC 5722</strain>
    </source>
</reference>
<gene>
    <name evidence="1" type="ORF">LQ327_22620</name>
</gene>
<sequence>MPADPDAAVLVGFGGAVLGPVTQYTGLAAWTLGHIPTARRDVSAAVALSDRAGWRPWAAAARACLRALDDPEAPLPLGLRR</sequence>
<comment type="caution">
    <text evidence="1">The sequence shown here is derived from an EMBL/GenBank/DDBJ whole genome shotgun (WGS) entry which is preliminary data.</text>
</comment>
<evidence type="ECO:0000313" key="1">
    <source>
        <dbReference type="EMBL" id="MCD2196171.1"/>
    </source>
</evidence>
<evidence type="ECO:0000313" key="2">
    <source>
        <dbReference type="Proteomes" id="UP001199469"/>
    </source>
</evidence>
<protein>
    <submittedName>
        <fullName evidence="1">Uncharacterized protein</fullName>
    </submittedName>
</protein>
<dbReference type="EMBL" id="JAJNDB010000005">
    <property type="protein sequence ID" value="MCD2196171.1"/>
    <property type="molecule type" value="Genomic_DNA"/>
</dbReference>